<dbReference type="EMBL" id="DF968005">
    <property type="protein sequence ID" value="GAP00341.1"/>
    <property type="molecule type" value="Genomic_DNA"/>
</dbReference>
<dbReference type="Pfam" id="PF13561">
    <property type="entry name" value="adh_short_C2"/>
    <property type="match status" value="1"/>
</dbReference>
<dbReference type="PRINTS" id="PR00080">
    <property type="entry name" value="SDRFAMILY"/>
</dbReference>
<organism evidence="4 5">
    <name type="scientific">Fructobacillus ficulneus</name>
    <dbReference type="NCBI Taxonomy" id="157463"/>
    <lineage>
        <taxon>Bacteria</taxon>
        <taxon>Bacillati</taxon>
        <taxon>Bacillota</taxon>
        <taxon>Bacilli</taxon>
        <taxon>Lactobacillales</taxon>
        <taxon>Lactobacillaceae</taxon>
        <taxon>Fructobacillus</taxon>
    </lineage>
</organism>
<dbReference type="STRING" id="157463.GCA_001047075_01230"/>
<dbReference type="PANTHER" id="PTHR42760:SF133">
    <property type="entry name" value="3-OXOACYL-[ACYL-CARRIER-PROTEIN] REDUCTASE"/>
    <property type="match status" value="1"/>
</dbReference>
<dbReference type="NCBIfam" id="NF005559">
    <property type="entry name" value="PRK07231.1"/>
    <property type="match status" value="1"/>
</dbReference>
<dbReference type="FunFam" id="3.40.50.720:FF:000084">
    <property type="entry name" value="Short-chain dehydrogenase reductase"/>
    <property type="match status" value="1"/>
</dbReference>
<comment type="similarity">
    <text evidence="1">Belongs to the short-chain dehydrogenases/reductases (SDR) family.</text>
</comment>
<dbReference type="PRINTS" id="PR00081">
    <property type="entry name" value="GDHRDH"/>
</dbReference>
<evidence type="ECO:0000259" key="3">
    <source>
        <dbReference type="SMART" id="SM00822"/>
    </source>
</evidence>
<reference evidence="4 5" key="1">
    <citation type="journal article" date="2015" name="BMC Genomics">
        <title>Comparative genomics of Fructobacillus spp. and Leuconostoc spp. reveals niche-specific evolution of Fructobacillus spp.</title>
        <authorList>
            <person name="Endo A."/>
            <person name="Tanizawa Y."/>
            <person name="Tanaka N."/>
            <person name="Maeno S."/>
            <person name="Kumar H."/>
            <person name="Shiwa Y."/>
            <person name="Okada S."/>
            <person name="Yoshikawa H."/>
            <person name="Dicks L."/>
            <person name="Nakagawa J."/>
            <person name="Arita M."/>
        </authorList>
    </citation>
    <scope>NUCLEOTIDE SEQUENCE [LARGE SCALE GENOMIC DNA]</scope>
    <source>
        <strain evidence="4 5">JCM 12225</strain>
    </source>
</reference>
<gene>
    <name evidence="4" type="ORF">FFIC_283580</name>
</gene>
<dbReference type="AlphaFoldDB" id="A0A0K8MIF4"/>
<dbReference type="InterPro" id="IPR002347">
    <property type="entry name" value="SDR_fam"/>
</dbReference>
<dbReference type="GO" id="GO:0008206">
    <property type="term" value="P:bile acid metabolic process"/>
    <property type="evidence" value="ECO:0007669"/>
    <property type="project" value="UniProtKB-ARBA"/>
</dbReference>
<dbReference type="SUPFAM" id="SSF51735">
    <property type="entry name" value="NAD(P)-binding Rossmann-fold domains"/>
    <property type="match status" value="1"/>
</dbReference>
<dbReference type="PROSITE" id="PS00061">
    <property type="entry name" value="ADH_SHORT"/>
    <property type="match status" value="1"/>
</dbReference>
<dbReference type="RefSeq" id="WP_061993644.1">
    <property type="nucleotide sequence ID" value="NZ_DF968005.1"/>
</dbReference>
<dbReference type="PANTHER" id="PTHR42760">
    <property type="entry name" value="SHORT-CHAIN DEHYDROGENASES/REDUCTASES FAMILY MEMBER"/>
    <property type="match status" value="1"/>
</dbReference>
<proteinExistence type="inferred from homology"/>
<keyword evidence="2" id="KW-0560">Oxidoreductase</keyword>
<dbReference type="Gene3D" id="3.40.50.720">
    <property type="entry name" value="NAD(P)-binding Rossmann-like Domain"/>
    <property type="match status" value="1"/>
</dbReference>
<protein>
    <submittedName>
        <fullName evidence="4">Short-chain alcohol dehydrogenase</fullName>
    </submittedName>
</protein>
<dbReference type="SMART" id="SM00822">
    <property type="entry name" value="PKS_KR"/>
    <property type="match status" value="1"/>
</dbReference>
<evidence type="ECO:0000256" key="1">
    <source>
        <dbReference type="ARBA" id="ARBA00006484"/>
    </source>
</evidence>
<evidence type="ECO:0000313" key="4">
    <source>
        <dbReference type="EMBL" id="GAP00341.1"/>
    </source>
</evidence>
<feature type="domain" description="Ketoreductase" evidence="3">
    <location>
        <begin position="7"/>
        <end position="195"/>
    </location>
</feature>
<keyword evidence="5" id="KW-1185">Reference proteome</keyword>
<sequence length="248" mass="26131">MKRLDGKVAIITGGISGIGKAVAQDFLNEGAKVVITGRREKLGQEVAQELGTEDQIIYLPQDVSNEEDWNRVVQETKARFGQWNILVNNAGVGGPGKLITETTKEEWQNVMDINLTGNFLGVKKALIEMDQGSIVNISSVLGITVPMPGVGAYAASKGGTRTLTKAGASEAIKLDKNIRVNSVHPGLVATDILPEAYRTAATNTGDVIPTIGQPVDVAKAVTYLASDEAQYTTGSELLLDGGVVAGGR</sequence>
<name>A0A0K8MIF4_9LACO</name>
<dbReference type="Proteomes" id="UP000253891">
    <property type="component" value="Unassembled WGS sequence"/>
</dbReference>
<dbReference type="GO" id="GO:0016616">
    <property type="term" value="F:oxidoreductase activity, acting on the CH-OH group of donors, NAD or NADP as acceptor"/>
    <property type="evidence" value="ECO:0007669"/>
    <property type="project" value="TreeGrafter"/>
</dbReference>
<dbReference type="InterPro" id="IPR036291">
    <property type="entry name" value="NAD(P)-bd_dom_sf"/>
</dbReference>
<accession>A0A0K8MIF4</accession>
<evidence type="ECO:0000313" key="5">
    <source>
        <dbReference type="Proteomes" id="UP000253891"/>
    </source>
</evidence>
<dbReference type="InterPro" id="IPR020904">
    <property type="entry name" value="Sc_DH/Rdtase_CS"/>
</dbReference>
<dbReference type="OrthoDB" id="9805904at2"/>
<dbReference type="InterPro" id="IPR057326">
    <property type="entry name" value="KR_dom"/>
</dbReference>
<evidence type="ECO:0000256" key="2">
    <source>
        <dbReference type="ARBA" id="ARBA00023002"/>
    </source>
</evidence>